<dbReference type="GO" id="GO:0005524">
    <property type="term" value="F:ATP binding"/>
    <property type="evidence" value="ECO:0007669"/>
    <property type="project" value="InterPro"/>
</dbReference>
<accession>A0A382TC11</accession>
<organism evidence="2">
    <name type="scientific">marine metagenome</name>
    <dbReference type="NCBI Taxonomy" id="408172"/>
    <lineage>
        <taxon>unclassified sequences</taxon>
        <taxon>metagenomes</taxon>
        <taxon>ecological metagenomes</taxon>
    </lineage>
</organism>
<dbReference type="Pfam" id="PF01326">
    <property type="entry name" value="PPDK_N"/>
    <property type="match status" value="1"/>
</dbReference>
<name>A0A382TC11_9ZZZZ</name>
<gene>
    <name evidence="2" type="ORF">METZ01_LOCUS371765</name>
</gene>
<dbReference type="GO" id="GO:0016301">
    <property type="term" value="F:kinase activity"/>
    <property type="evidence" value="ECO:0007669"/>
    <property type="project" value="InterPro"/>
</dbReference>
<reference evidence="2" key="1">
    <citation type="submission" date="2018-05" db="EMBL/GenBank/DDBJ databases">
        <authorList>
            <person name="Lanie J.A."/>
            <person name="Ng W.-L."/>
            <person name="Kazmierczak K.M."/>
            <person name="Andrzejewski T.M."/>
            <person name="Davidsen T.M."/>
            <person name="Wayne K.J."/>
            <person name="Tettelin H."/>
            <person name="Glass J.I."/>
            <person name="Rusch D."/>
            <person name="Podicherti R."/>
            <person name="Tsui H.-C.T."/>
            <person name="Winkler M.E."/>
        </authorList>
    </citation>
    <scope>NUCLEOTIDE SEQUENCE</scope>
</reference>
<dbReference type="InterPro" id="IPR013815">
    <property type="entry name" value="ATP_grasp_subdomain_1"/>
</dbReference>
<feature type="non-terminal residue" evidence="2">
    <location>
        <position position="255"/>
    </location>
</feature>
<sequence length="255" mass="27635">VTKWLHTFGGGSAEGSAELRDLLGGKGANLAEMANLGLPVPPGFTVTTELCASYNDNAKSFPDTLADQIDAGMKHIETFAGAEFGAPGNPLLVSVRSGSRASMPGMMDTVLNLGLNDETAAGLASSTGDARFAYDSYRRFIQMYGDVVLGVGHHEFEDMLDRAKEKCGITLDTDMTAEDWQNLIEQYKNLVIARLDAPFPQDVGEQLWGAMRAVFDSWMNERAVTYRRLYDIPESWGTAVNIQAMVFGNMGADCA</sequence>
<dbReference type="EMBL" id="UINC01135016">
    <property type="protein sequence ID" value="SVD18911.1"/>
    <property type="molecule type" value="Genomic_DNA"/>
</dbReference>
<dbReference type="InterPro" id="IPR002192">
    <property type="entry name" value="PPDK_AMP/ATP-bd"/>
</dbReference>
<evidence type="ECO:0000313" key="2">
    <source>
        <dbReference type="EMBL" id="SVD18911.1"/>
    </source>
</evidence>
<feature type="non-terminal residue" evidence="2">
    <location>
        <position position="1"/>
    </location>
</feature>
<dbReference type="PANTHER" id="PTHR22931:SF9">
    <property type="entry name" value="PYRUVATE, PHOSPHATE DIKINASE 1, CHLOROPLASTIC"/>
    <property type="match status" value="1"/>
</dbReference>
<evidence type="ECO:0000259" key="1">
    <source>
        <dbReference type="Pfam" id="PF01326"/>
    </source>
</evidence>
<dbReference type="SUPFAM" id="SSF56059">
    <property type="entry name" value="Glutathione synthetase ATP-binding domain-like"/>
    <property type="match status" value="1"/>
</dbReference>
<dbReference type="GO" id="GO:0050242">
    <property type="term" value="F:pyruvate, phosphate dikinase activity"/>
    <property type="evidence" value="ECO:0007669"/>
    <property type="project" value="InterPro"/>
</dbReference>
<dbReference type="PANTHER" id="PTHR22931">
    <property type="entry name" value="PHOSPHOENOLPYRUVATE DIKINASE-RELATED"/>
    <property type="match status" value="1"/>
</dbReference>
<dbReference type="Gene3D" id="3.30.1490.20">
    <property type="entry name" value="ATP-grasp fold, A domain"/>
    <property type="match status" value="1"/>
</dbReference>
<dbReference type="Gene3D" id="1.20.80.30">
    <property type="match status" value="1"/>
</dbReference>
<dbReference type="InterPro" id="IPR010121">
    <property type="entry name" value="Pyruvate_phosphate_dikinase"/>
</dbReference>
<feature type="domain" description="Pyruvate phosphate dikinase AMP/ATP-binding" evidence="1">
    <location>
        <begin position="59"/>
        <end position="249"/>
    </location>
</feature>
<dbReference type="AlphaFoldDB" id="A0A382TC11"/>
<proteinExistence type="predicted"/>
<protein>
    <recommendedName>
        <fullName evidence="1">Pyruvate phosphate dikinase AMP/ATP-binding domain-containing protein</fullName>
    </recommendedName>
</protein>